<accession>R1F5U7</accession>
<feature type="domain" description="Beta-hexosaminidase bacterial type N-terminal" evidence="8">
    <location>
        <begin position="27"/>
        <end position="157"/>
    </location>
</feature>
<dbReference type="PRINTS" id="PR00738">
    <property type="entry name" value="GLHYDRLASE20"/>
</dbReference>
<keyword evidence="6" id="KW-0732">Signal</keyword>
<gene>
    <name evidence="9" type="ORF">G113_10604</name>
</gene>
<dbReference type="AlphaFoldDB" id="R1F5U7"/>
<name>R1F5U7_9GAMM</name>
<feature type="domain" description="Glycoside hydrolase family 20 catalytic" evidence="7">
    <location>
        <begin position="550"/>
        <end position="592"/>
    </location>
</feature>
<dbReference type="GO" id="GO:0004563">
    <property type="term" value="F:beta-N-acetylhexosaminidase activity"/>
    <property type="evidence" value="ECO:0007669"/>
    <property type="project" value="UniProtKB-EC"/>
</dbReference>
<dbReference type="InterPro" id="IPR017853">
    <property type="entry name" value="GH"/>
</dbReference>
<evidence type="ECO:0000313" key="10">
    <source>
        <dbReference type="Proteomes" id="UP000013526"/>
    </source>
</evidence>
<reference evidence="9 10" key="1">
    <citation type="journal article" date="2013" name="Genome Announc.">
        <title>Draft Genome Sequence of Aeromonas molluscorum Strain 848TT, Isolated from Bivalve Molluscs.</title>
        <authorList>
            <person name="Spataro N."/>
            <person name="Farfan M."/>
            <person name="Albarral V."/>
            <person name="Sanglas A."/>
            <person name="Loren J.G."/>
            <person name="Fuste M.C."/>
            <person name="Bosch E."/>
        </authorList>
    </citation>
    <scope>NUCLEOTIDE SEQUENCE [LARGE SCALE GENOMIC DNA]</scope>
    <source>
        <strain evidence="9 10">848</strain>
    </source>
</reference>
<evidence type="ECO:0000256" key="2">
    <source>
        <dbReference type="ARBA" id="ARBA00022801"/>
    </source>
</evidence>
<feature type="domain" description="Glycoside hydrolase family 20 catalytic" evidence="7">
    <location>
        <begin position="160"/>
        <end position="414"/>
    </location>
</feature>
<keyword evidence="3" id="KW-0326">Glycosidase</keyword>
<dbReference type="GO" id="GO:0005975">
    <property type="term" value="P:carbohydrate metabolic process"/>
    <property type="evidence" value="ECO:0007669"/>
    <property type="project" value="InterPro"/>
</dbReference>
<proteinExistence type="inferred from homology"/>
<dbReference type="InterPro" id="IPR029018">
    <property type="entry name" value="Hex-like_dom2"/>
</dbReference>
<dbReference type="Gene3D" id="3.20.20.80">
    <property type="entry name" value="Glycosidases"/>
    <property type="match status" value="2"/>
</dbReference>
<feature type="active site" description="Proton donor" evidence="5">
    <location>
        <position position="316"/>
    </location>
</feature>
<dbReference type="Pfam" id="PF02838">
    <property type="entry name" value="Glyco_hydro_20b"/>
    <property type="match status" value="1"/>
</dbReference>
<dbReference type="RefSeq" id="WP_005900525.1">
    <property type="nucleotide sequence ID" value="NZ_AQGQ01000060.1"/>
</dbReference>
<evidence type="ECO:0000256" key="3">
    <source>
        <dbReference type="ARBA" id="ARBA00023295"/>
    </source>
</evidence>
<organism evidence="9 10">
    <name type="scientific">Aeromonas molluscorum 848</name>
    <dbReference type="NCBI Taxonomy" id="1268236"/>
    <lineage>
        <taxon>Bacteria</taxon>
        <taxon>Pseudomonadati</taxon>
        <taxon>Pseudomonadota</taxon>
        <taxon>Gammaproteobacteria</taxon>
        <taxon>Aeromonadales</taxon>
        <taxon>Aeromonadaceae</taxon>
        <taxon>Aeromonas</taxon>
    </lineage>
</organism>
<keyword evidence="10" id="KW-1185">Reference proteome</keyword>
<dbReference type="InterPro" id="IPR015883">
    <property type="entry name" value="Glyco_hydro_20_cat"/>
</dbReference>
<dbReference type="PANTHER" id="PTHR22600:SF21">
    <property type="entry name" value="BETA-HEXOSAMINIDASE A"/>
    <property type="match status" value="1"/>
</dbReference>
<sequence length="799" mass="89195">MKLTLLALALGCLSLPALAAAPNTDLPLMPYPQQVALGTGQLKVDRSLTIRLTQARSPMLAQAVTRLQQRIERQSGLFLQPGDESGAVLEIAVRQGEPSFPQQVREDESYQLAVTEQGAHLEANTVYGALRGMETFLQLLQNGASGPHLPAVTITDAPRFPWRGVLIDSARHFMPLAALKRQLDGMASAKLNVFHWHLTDDQGWRFESKRFPRLQEQSSHGQFYSQAEMRELVDYAVRRGIRVVPELDFPGHASALAVAYPELITEQKSYLAEPRWGVHQPLLDPSKPEVYDFIDQLVAEVAAIFPDPYLHIGGDEVDPTQWQQSTAVAAYMKANQLSDVQALHAHFNRKLEAILARHGRKMIGWDETLHEDLPKSVAIHSWQGQDALGEAAQRGHPALLSTGYYIDQPQPTAYHYRNDPVPAPLVIGDTLQPGEQWQSWAFEAPRKRGSPISGTFTLITDPQGQPRGFIDFKGKSRRPVQDIREGQGVTRFWLDSWMGKTQPIVTLKAGKLSGFLQVSNARYAMTGHQIGGSEMAGSQLVSNRHPVTLQGESADRVLGGEVTLWSEIVKEQTLDLRLWPRSYAIAERLWSAQQLDDEQSMYRRLQYMDRWGTVSVGLQHQWSAMQGMLRLANQNDISALQHFAGAVEQAQYYHRHHEKSANEGYDKYDPLNRLADALPPESLAIRQLDLWVDGFLADPAAGVHRQSIEGLLQQWRDSVPAMRQLCAENADLKAVAPLVERVDAISRLGLRLLALHGSKHSLPPAELAQARDLLEQAKQIQDELVVSSAYPIEKLLDAI</sequence>
<dbReference type="OrthoDB" id="9763537at2"/>
<dbReference type="InterPro" id="IPR015882">
    <property type="entry name" value="HEX_bac_N"/>
</dbReference>
<comment type="caution">
    <text evidence="9">The sequence shown here is derived from an EMBL/GenBank/DDBJ whole genome shotgun (WGS) entry which is preliminary data.</text>
</comment>
<dbReference type="PATRIC" id="fig|1268236.3.peg.2101"/>
<dbReference type="GO" id="GO:0030203">
    <property type="term" value="P:glycosaminoglycan metabolic process"/>
    <property type="evidence" value="ECO:0007669"/>
    <property type="project" value="TreeGrafter"/>
</dbReference>
<dbReference type="PANTHER" id="PTHR22600">
    <property type="entry name" value="BETA-HEXOSAMINIDASE"/>
    <property type="match status" value="1"/>
</dbReference>
<feature type="signal peptide" evidence="6">
    <location>
        <begin position="1"/>
        <end position="19"/>
    </location>
</feature>
<evidence type="ECO:0000259" key="8">
    <source>
        <dbReference type="Pfam" id="PF02838"/>
    </source>
</evidence>
<evidence type="ECO:0000256" key="5">
    <source>
        <dbReference type="PIRSR" id="PIRSR625705-1"/>
    </source>
</evidence>
<feature type="chain" id="PRO_5004349359" description="N-acetyl-beta-glucosaminidase" evidence="6">
    <location>
        <begin position="20"/>
        <end position="799"/>
    </location>
</feature>
<dbReference type="SUPFAM" id="SSF51445">
    <property type="entry name" value="(Trans)glycosidases"/>
    <property type="match status" value="1"/>
</dbReference>
<keyword evidence="2" id="KW-0378">Hydrolase</keyword>
<dbReference type="SUPFAM" id="SSF55545">
    <property type="entry name" value="beta-N-acetylhexosaminidase-like domain"/>
    <property type="match status" value="1"/>
</dbReference>
<comment type="similarity">
    <text evidence="1">Belongs to the glycosyl hydrolase 20 family.</text>
</comment>
<dbReference type="Pfam" id="PF00728">
    <property type="entry name" value="Glyco_hydro_20"/>
    <property type="match status" value="2"/>
</dbReference>
<evidence type="ECO:0000313" key="9">
    <source>
        <dbReference type="EMBL" id="EOD55147.1"/>
    </source>
</evidence>
<evidence type="ECO:0000256" key="4">
    <source>
        <dbReference type="ARBA" id="ARBA00033000"/>
    </source>
</evidence>
<evidence type="ECO:0000256" key="6">
    <source>
        <dbReference type="SAM" id="SignalP"/>
    </source>
</evidence>
<dbReference type="EMBL" id="AQGQ01000060">
    <property type="protein sequence ID" value="EOD55147.1"/>
    <property type="molecule type" value="Genomic_DNA"/>
</dbReference>
<dbReference type="InterPro" id="IPR025705">
    <property type="entry name" value="Beta_hexosaminidase_sua/sub"/>
</dbReference>
<evidence type="ECO:0000256" key="1">
    <source>
        <dbReference type="ARBA" id="ARBA00006285"/>
    </source>
</evidence>
<dbReference type="Gene3D" id="3.30.379.10">
    <property type="entry name" value="Chitobiase/beta-hexosaminidase domain 2-like"/>
    <property type="match status" value="1"/>
</dbReference>
<protein>
    <recommendedName>
        <fullName evidence="4">N-acetyl-beta-glucosaminidase</fullName>
    </recommendedName>
</protein>
<dbReference type="GO" id="GO:0016020">
    <property type="term" value="C:membrane"/>
    <property type="evidence" value="ECO:0007669"/>
    <property type="project" value="TreeGrafter"/>
</dbReference>
<dbReference type="Proteomes" id="UP000013526">
    <property type="component" value="Unassembled WGS sequence"/>
</dbReference>
<evidence type="ECO:0000259" key="7">
    <source>
        <dbReference type="Pfam" id="PF00728"/>
    </source>
</evidence>